<dbReference type="PANTHER" id="PTHR35580:SF1">
    <property type="entry name" value="PHYTASE-LIKE DOMAIN-CONTAINING PROTEIN"/>
    <property type="match status" value="1"/>
</dbReference>
<dbReference type="SUPFAM" id="SSF49313">
    <property type="entry name" value="Cadherin-like"/>
    <property type="match status" value="1"/>
</dbReference>
<organism evidence="3 4">
    <name type="scientific">Spirosoma profusum</name>
    <dbReference type="NCBI Taxonomy" id="2771354"/>
    <lineage>
        <taxon>Bacteria</taxon>
        <taxon>Pseudomonadati</taxon>
        <taxon>Bacteroidota</taxon>
        <taxon>Cytophagia</taxon>
        <taxon>Cytophagales</taxon>
        <taxon>Cytophagaceae</taxon>
        <taxon>Spirosoma</taxon>
    </lineage>
</organism>
<keyword evidence="1" id="KW-1133">Transmembrane helix</keyword>
<dbReference type="Pfam" id="PF05345">
    <property type="entry name" value="He_PIG"/>
    <property type="match status" value="1"/>
</dbReference>
<accession>A0A927AWR7</accession>
<evidence type="ECO:0000313" key="3">
    <source>
        <dbReference type="EMBL" id="MBD2705868.1"/>
    </source>
</evidence>
<dbReference type="SMART" id="SM00736">
    <property type="entry name" value="CADG"/>
    <property type="match status" value="1"/>
</dbReference>
<keyword evidence="1" id="KW-0472">Membrane</keyword>
<gene>
    <name evidence="3" type="ORF">IC229_35045</name>
</gene>
<dbReference type="InterPro" id="IPR052918">
    <property type="entry name" value="Motility_Chemotaxis_Reg"/>
</dbReference>
<proteinExistence type="predicted"/>
<dbReference type="Proteomes" id="UP000598820">
    <property type="component" value="Unassembled WGS sequence"/>
</dbReference>
<dbReference type="InterPro" id="IPR015919">
    <property type="entry name" value="Cadherin-like_sf"/>
</dbReference>
<feature type="transmembrane region" description="Helical" evidence="1">
    <location>
        <begin position="42"/>
        <end position="59"/>
    </location>
</feature>
<dbReference type="PROSITE" id="PS50093">
    <property type="entry name" value="PKD"/>
    <property type="match status" value="1"/>
</dbReference>
<name>A0A927AWR7_9BACT</name>
<dbReference type="AlphaFoldDB" id="A0A927AWR7"/>
<sequence>MTLRYISHRQSMARSILPHWPSFLLIATPYSGKLPLRRYSPFGSWLVGFMYCLLSWGLIPATQAQYFGWAKHMGGTDNDIGRSVALDAAGNVYTTGYFKQTVDFDPGPTQVNLTSAGETDIFLCKFDPAGNLLWAKAIGSTNNDLSNGVAVDGAGHVYITGYFLGTVDFDPGPGQTTLTSVGNADLFVSKFDGSGNLLWAKAMGGDGGEIGNAITVDGVGNVYTTGFFFGTADFDPGPASYPLTSVGGQYDIFISKLDASGGFQWAKVMGGSQDDFGTSVTVDGSGSVYTTGNFADIADFDPGPGEINLTSAGNADLFLSKLDATGNLVWAKSLGGVGEDAGLSVTVDGSGNVYMTGDFRGTVDFDPGAGQLSLTSIGYIDQFVGKFDGSGNLLWAKSVGGTLSVIGRAIHVDAAGSVYTTGNFSGTADFDPGLGVTNLSTAGLDDIFVSKFDPAGNLLWAKAMGGALSDVGNAVAVDGAGSVYTTGFFYSAADFDPSGEAYTLTPVGLSDIFVSKLTPLSPLQLTASVSPNPVCVGSPTLLSVSVSGSTQPYSYTWTAPPGVTLSATSTTVVSATLTQTGEQTFTVSAAGYAGPVSSTTVSVTVNAVPIATIAAAPSATLSCAQPSLTLTANEGGAYFFSGSGLVTASGNTAVVNVAGIYSVTVTNTANGCFSTTSIAISNNSTLNAASLQATASPANQPISVTATGCEAGIVSWLPLGGSGTANGNIYTFSAPGNYTLSATCSVGSCTSPQSTPVVLQILPGGFAITSVSIVNCQLVNVAKGQYSVQFTPLYTGQNANPISFSVVNELAPTFQSAPYVLTLYNDNPTITLVANQTGNPEARYLYNWLASCQTGSDPNQAPTTSGIPSQSILQGQAYQLQLTNYFTDPDGQPLTFTAQNLPAGLSVNGSLLSGTPSMTGVNSVTITAIDPGGLQVSTNFTLTVTPGPVQPSGFGIVGVSLVSCGMLSPAQRALTFTPQYSGVNGSPISFSVVNEMIPTTQPGPYTLNLYTDNPVITLRAQQGNSSAVYTYNWLVFCNLSGRVGVAEAGTGLQVRVLGNPVESQTLEVEISGAEGQRVSLELVDLKGHRFQQKQLERVGGMERVKLAVGSLPEVFLLQVNTATQRQVIRVVKP</sequence>
<protein>
    <recommendedName>
        <fullName evidence="2">PKD domain-containing protein</fullName>
    </recommendedName>
</protein>
<feature type="domain" description="PKD" evidence="2">
    <location>
        <begin position="542"/>
        <end position="605"/>
    </location>
</feature>
<dbReference type="GO" id="GO:0005509">
    <property type="term" value="F:calcium ion binding"/>
    <property type="evidence" value="ECO:0007669"/>
    <property type="project" value="InterPro"/>
</dbReference>
<dbReference type="InterPro" id="IPR006644">
    <property type="entry name" value="Cadg"/>
</dbReference>
<dbReference type="InterPro" id="IPR013783">
    <property type="entry name" value="Ig-like_fold"/>
</dbReference>
<dbReference type="PANTHER" id="PTHR35580">
    <property type="entry name" value="CELL SURFACE GLYCOPROTEIN (S-LAYER PROTEIN)-LIKE PROTEIN"/>
    <property type="match status" value="1"/>
</dbReference>
<evidence type="ECO:0000259" key="2">
    <source>
        <dbReference type="PROSITE" id="PS50093"/>
    </source>
</evidence>
<keyword evidence="1" id="KW-0812">Transmembrane</keyword>
<dbReference type="SUPFAM" id="SSF101898">
    <property type="entry name" value="NHL repeat"/>
    <property type="match status" value="1"/>
</dbReference>
<dbReference type="Gene3D" id="2.60.40.10">
    <property type="entry name" value="Immunoglobulins"/>
    <property type="match status" value="1"/>
</dbReference>
<dbReference type="RefSeq" id="WP_190893693.1">
    <property type="nucleotide sequence ID" value="NZ_JACWZY010000078.1"/>
</dbReference>
<keyword evidence="4" id="KW-1185">Reference proteome</keyword>
<evidence type="ECO:0000313" key="4">
    <source>
        <dbReference type="Proteomes" id="UP000598820"/>
    </source>
</evidence>
<reference evidence="3" key="1">
    <citation type="submission" date="2020-09" db="EMBL/GenBank/DDBJ databases">
        <authorList>
            <person name="Kim M.K."/>
        </authorList>
    </citation>
    <scope>NUCLEOTIDE SEQUENCE</scope>
    <source>
        <strain evidence="3">BT702</strain>
    </source>
</reference>
<evidence type="ECO:0000256" key="1">
    <source>
        <dbReference type="SAM" id="Phobius"/>
    </source>
</evidence>
<dbReference type="InterPro" id="IPR000601">
    <property type="entry name" value="PKD_dom"/>
</dbReference>
<comment type="caution">
    <text evidence="3">The sequence shown here is derived from an EMBL/GenBank/DDBJ whole genome shotgun (WGS) entry which is preliminary data.</text>
</comment>
<dbReference type="EMBL" id="JACWZY010000078">
    <property type="protein sequence ID" value="MBD2705868.1"/>
    <property type="molecule type" value="Genomic_DNA"/>
</dbReference>
<dbReference type="GO" id="GO:0016020">
    <property type="term" value="C:membrane"/>
    <property type="evidence" value="ECO:0007669"/>
    <property type="project" value="InterPro"/>
</dbReference>